<protein>
    <submittedName>
        <fullName evidence="7">Type II secretion system protein E</fullName>
    </submittedName>
    <submittedName>
        <fullName evidence="6">Type II/IV secretion system protein</fullName>
    </submittedName>
</protein>
<dbReference type="GO" id="GO:0005524">
    <property type="term" value="F:ATP binding"/>
    <property type="evidence" value="ECO:0007669"/>
    <property type="project" value="UniProtKB-KW"/>
</dbReference>
<evidence type="ECO:0000313" key="8">
    <source>
        <dbReference type="Proteomes" id="UP001071230"/>
    </source>
</evidence>
<dbReference type="Proteomes" id="UP000836597">
    <property type="component" value="Chromosome"/>
</dbReference>
<gene>
    <name evidence="7" type="ORF">DEACI_1536</name>
    <name evidence="6" type="ORF">DEACI_2260</name>
</gene>
<evidence type="ECO:0000259" key="5">
    <source>
        <dbReference type="PROSITE" id="PS00662"/>
    </source>
</evidence>
<dbReference type="SUPFAM" id="SSF160246">
    <property type="entry name" value="EspE N-terminal domain-like"/>
    <property type="match status" value="1"/>
</dbReference>
<dbReference type="GO" id="GO:0005886">
    <property type="term" value="C:plasma membrane"/>
    <property type="evidence" value="ECO:0007669"/>
    <property type="project" value="TreeGrafter"/>
</dbReference>
<dbReference type="InterPro" id="IPR037257">
    <property type="entry name" value="T2SS_E_N_sf"/>
</dbReference>
<dbReference type="Gene3D" id="3.30.300.160">
    <property type="entry name" value="Type II secretion system, protein E, N-terminal domain"/>
    <property type="match status" value="1"/>
</dbReference>
<dbReference type="PROSITE" id="PS00662">
    <property type="entry name" value="T2SP_E"/>
    <property type="match status" value="1"/>
</dbReference>
<feature type="compositionally biased region" description="Basic and acidic residues" evidence="4">
    <location>
        <begin position="581"/>
        <end position="593"/>
    </location>
</feature>
<dbReference type="GO" id="GO:0016887">
    <property type="term" value="F:ATP hydrolysis activity"/>
    <property type="evidence" value="ECO:0007669"/>
    <property type="project" value="TreeGrafter"/>
</dbReference>
<evidence type="ECO:0000256" key="2">
    <source>
        <dbReference type="ARBA" id="ARBA00022741"/>
    </source>
</evidence>
<dbReference type="InterPro" id="IPR003593">
    <property type="entry name" value="AAA+_ATPase"/>
</dbReference>
<dbReference type="FunFam" id="3.40.50.300:FF:000398">
    <property type="entry name" value="Type IV pilus assembly ATPase PilB"/>
    <property type="match status" value="1"/>
</dbReference>
<sequence>MKDKSDRAGGKGHWEFGRHLLACGLIGKEDLEAGLSVSREDGERIGEVLVRLGFLSREQLNEALSTYLRIPRIELAQAEIDPQAAQLIPEDLARRYRAIPVALGNNVLRVAVADPTSVGILDNIRLLTGYDTIPVLADEGDILAAIRRHLTVRQTVAQLETLKEVVAESPVEWPLRDGGEPGQDAPTVRLVDSILQQAAEMSASDIHWEPREQSFLVRFRLDGRLLPNSSLPSALARNVLSRLKMMAGMDVAERRLPQDGRLAIEVGRRRIDLRVSTLPTVYGEKAVVRILDPLTAQRTLEGLGMRPQVEQGLRFLLERPHGLVLVTGPTGSGKTTTLYALVRELRAEVFNIVSIEDPVEYRLPGVNQVQVHSKVGLTFAGGLRAILRQDPDVIMVGEIRDEETAEIAVRAALTGHLVLSTLHTNTAAEAITRLLDMKIEPYLLADALGGVVSQRLVRVLCPVCKILEAANDASGPHAFSADLSPRTFRAVGCPECLGTGYKGRIGLHEFLRYDQVVRELILERKGSQAIEEAAIGAGMVTLLQDGMEKVKEGLTTVEEVYRVTFGVQDERCAPAGASARSEYRPSGKVRDEGYSSAGADEGCAREAGGCARKAGKERTQQI</sequence>
<dbReference type="EMBL" id="CDGJ01000037">
    <property type="protein sequence ID" value="CEJ07080.1"/>
    <property type="molecule type" value="Genomic_DNA"/>
</dbReference>
<dbReference type="PANTHER" id="PTHR30258">
    <property type="entry name" value="TYPE II SECRETION SYSTEM PROTEIN GSPE-RELATED"/>
    <property type="match status" value="1"/>
</dbReference>
<dbReference type="Gene3D" id="3.30.450.90">
    <property type="match status" value="1"/>
</dbReference>
<dbReference type="Proteomes" id="UP001071230">
    <property type="component" value="Unassembled WGS sequence"/>
</dbReference>
<dbReference type="FunFam" id="3.30.300.160:FF:000002">
    <property type="entry name" value="Type II secretion system protein E"/>
    <property type="match status" value="1"/>
</dbReference>
<dbReference type="AlphaFoldDB" id="A0A8S0VX53"/>
<dbReference type="Gene3D" id="3.40.50.300">
    <property type="entry name" value="P-loop containing nucleotide triphosphate hydrolases"/>
    <property type="match status" value="1"/>
</dbReference>
<dbReference type="SMART" id="SM00382">
    <property type="entry name" value="AAA"/>
    <property type="match status" value="1"/>
</dbReference>
<dbReference type="Pfam" id="PF05157">
    <property type="entry name" value="MshEN"/>
    <property type="match status" value="1"/>
</dbReference>
<dbReference type="EMBL" id="LR746496">
    <property type="protein sequence ID" value="CAA7601593.1"/>
    <property type="molecule type" value="Genomic_DNA"/>
</dbReference>
<dbReference type="InterPro" id="IPR007831">
    <property type="entry name" value="T2SS_GspE_N"/>
</dbReference>
<dbReference type="CDD" id="cd01129">
    <property type="entry name" value="PulE-GspE-like"/>
    <property type="match status" value="1"/>
</dbReference>
<evidence type="ECO:0000256" key="3">
    <source>
        <dbReference type="ARBA" id="ARBA00022840"/>
    </source>
</evidence>
<dbReference type="PANTHER" id="PTHR30258:SF1">
    <property type="entry name" value="PROTEIN TRANSPORT PROTEIN HOFB HOMOLOG"/>
    <property type="match status" value="1"/>
</dbReference>
<dbReference type="Pfam" id="PF00437">
    <property type="entry name" value="T2SSE"/>
    <property type="match status" value="1"/>
</dbReference>
<reference evidence="6" key="2">
    <citation type="submission" date="2020-01" db="EMBL/GenBank/DDBJ databases">
        <authorList>
            <person name="Hornung B."/>
        </authorList>
    </citation>
    <scope>NUCLEOTIDE SEQUENCE</scope>
    <source>
        <strain evidence="6">PacBioINE</strain>
    </source>
</reference>
<reference evidence="7" key="1">
    <citation type="submission" date="2014-11" db="EMBL/GenBank/DDBJ databases">
        <authorList>
            <person name="Hornung B.V."/>
        </authorList>
    </citation>
    <scope>NUCLEOTIDE SEQUENCE</scope>
    <source>
        <strain evidence="7">INE</strain>
    </source>
</reference>
<feature type="domain" description="Bacterial type II secretion system protein E" evidence="5">
    <location>
        <begin position="387"/>
        <end position="401"/>
    </location>
</feature>
<dbReference type="KEGG" id="aacx:DEACI_2260"/>
<dbReference type="SUPFAM" id="SSF52540">
    <property type="entry name" value="P-loop containing nucleoside triphosphate hydrolases"/>
    <property type="match status" value="1"/>
</dbReference>
<name>A0A8S0VX53_9FIRM</name>
<comment type="similarity">
    <text evidence="1">Belongs to the GSP E family.</text>
</comment>
<dbReference type="RefSeq" id="WP_240985099.1">
    <property type="nucleotide sequence ID" value="NZ_CDGJ01000037.1"/>
</dbReference>
<organism evidence="6">
    <name type="scientific">Acididesulfobacillus acetoxydans</name>
    <dbReference type="NCBI Taxonomy" id="1561005"/>
    <lineage>
        <taxon>Bacteria</taxon>
        <taxon>Bacillati</taxon>
        <taxon>Bacillota</taxon>
        <taxon>Clostridia</taxon>
        <taxon>Eubacteriales</taxon>
        <taxon>Peptococcaceae</taxon>
        <taxon>Acididesulfobacillus</taxon>
    </lineage>
</organism>
<accession>A0A8S0VX53</accession>
<evidence type="ECO:0000256" key="1">
    <source>
        <dbReference type="ARBA" id="ARBA00006611"/>
    </source>
</evidence>
<evidence type="ECO:0000256" key="4">
    <source>
        <dbReference type="SAM" id="MobiDB-lite"/>
    </source>
</evidence>
<evidence type="ECO:0000313" key="6">
    <source>
        <dbReference type="EMBL" id="CAA7601593.1"/>
    </source>
</evidence>
<keyword evidence="2" id="KW-0547">Nucleotide-binding</keyword>
<evidence type="ECO:0000313" key="7">
    <source>
        <dbReference type="EMBL" id="CEJ07080.1"/>
    </source>
</evidence>
<keyword evidence="8" id="KW-1185">Reference proteome</keyword>
<keyword evidence="3" id="KW-0067">ATP-binding</keyword>
<feature type="region of interest" description="Disordered" evidence="4">
    <location>
        <begin position="576"/>
        <end position="600"/>
    </location>
</feature>
<dbReference type="InterPro" id="IPR001482">
    <property type="entry name" value="T2SS/T4SS_dom"/>
</dbReference>
<dbReference type="InterPro" id="IPR027417">
    <property type="entry name" value="P-loop_NTPase"/>
</dbReference>
<proteinExistence type="inferred from homology"/>